<evidence type="ECO:0000256" key="3">
    <source>
        <dbReference type="ARBA" id="ARBA00046185"/>
    </source>
</evidence>
<dbReference type="EMBL" id="CAJJDN010000020">
    <property type="protein sequence ID" value="CAD8065094.1"/>
    <property type="molecule type" value="Genomic_DNA"/>
</dbReference>
<dbReference type="Pfam" id="PF01266">
    <property type="entry name" value="DAO"/>
    <property type="match status" value="1"/>
</dbReference>
<evidence type="ECO:0000259" key="4">
    <source>
        <dbReference type="Pfam" id="PF01266"/>
    </source>
</evidence>
<comment type="caution">
    <text evidence="5">The sequence shown here is derived from an EMBL/GenBank/DDBJ whole genome shotgun (WGS) entry which is preliminary data.</text>
</comment>
<reference evidence="5" key="1">
    <citation type="submission" date="2021-01" db="EMBL/GenBank/DDBJ databases">
        <authorList>
            <consortium name="Genoscope - CEA"/>
            <person name="William W."/>
        </authorList>
    </citation>
    <scope>NUCLEOTIDE SEQUENCE</scope>
</reference>
<evidence type="ECO:0000313" key="5">
    <source>
        <dbReference type="EMBL" id="CAD8065094.1"/>
    </source>
</evidence>
<evidence type="ECO:0000256" key="2">
    <source>
        <dbReference type="ARBA" id="ARBA00039785"/>
    </source>
</evidence>
<keyword evidence="1" id="KW-0560">Oxidoreductase</keyword>
<dbReference type="AlphaFoldDB" id="A0A8S1LQW7"/>
<dbReference type="PANTHER" id="PTHR13847">
    <property type="entry name" value="SARCOSINE DEHYDROGENASE-RELATED"/>
    <property type="match status" value="1"/>
</dbReference>
<organism evidence="5 6">
    <name type="scientific">Paramecium sonneborni</name>
    <dbReference type="NCBI Taxonomy" id="65129"/>
    <lineage>
        <taxon>Eukaryota</taxon>
        <taxon>Sar</taxon>
        <taxon>Alveolata</taxon>
        <taxon>Ciliophora</taxon>
        <taxon>Intramacronucleata</taxon>
        <taxon>Oligohymenophorea</taxon>
        <taxon>Peniculida</taxon>
        <taxon>Parameciidae</taxon>
        <taxon>Paramecium</taxon>
    </lineage>
</organism>
<keyword evidence="6" id="KW-1185">Reference proteome</keyword>
<protein>
    <recommendedName>
        <fullName evidence="2">FAD-dependent oxidoreductase domain-containing protein 1</fullName>
    </recommendedName>
</protein>
<dbReference type="PANTHER" id="PTHR13847:SF287">
    <property type="entry name" value="FAD-DEPENDENT OXIDOREDUCTASE DOMAIN-CONTAINING PROTEIN 1"/>
    <property type="match status" value="1"/>
</dbReference>
<evidence type="ECO:0000256" key="1">
    <source>
        <dbReference type="ARBA" id="ARBA00023002"/>
    </source>
</evidence>
<dbReference type="OrthoDB" id="498204at2759"/>
<feature type="domain" description="FAD dependent oxidoreductase" evidence="4">
    <location>
        <begin position="105"/>
        <end position="326"/>
    </location>
</feature>
<accession>A0A8S1LQW7</accession>
<dbReference type="GO" id="GO:0005737">
    <property type="term" value="C:cytoplasm"/>
    <property type="evidence" value="ECO:0007669"/>
    <property type="project" value="TreeGrafter"/>
</dbReference>
<evidence type="ECO:0000313" key="6">
    <source>
        <dbReference type="Proteomes" id="UP000692954"/>
    </source>
</evidence>
<proteinExistence type="predicted"/>
<comment type="function">
    <text evidence="3">Required for the assembly of the mitochondrial membrane respiratory chain NADH dehydrogenase (Complex I). Involved in mid-late stages of complex I assembly.</text>
</comment>
<sequence>MLFQKQIFQWGLNSLLLNMRKKDQIENSRKQLRNEQTLEDVKNLKSLGLFRGHQILKSQLKLFFQFKKLIIKDIDQNYQKYLILKWIEQIEKYTKSNLKTESNLKLFNRFQNGLILSSESNLDTSEQTQIMLKYCQKNYPKQFQIAFTTRAQNFVIDSDDNIIGISINKGVVLGENLIICLEHKSKELAFKLRLNLPIVPIKGWTLERFVPKNFNQTLIQEFTLNTPNYFALNLNGHLRLAGFIDDTLSIDASREWGAIQILKIFNEQNGFDFEMSDFTVKSCFRPLTPDDVAIISEVPGFKNIFINTGHGTRGMSYYYSAADIMSQVMEGSKAFEDYSVKRFYFI</sequence>
<dbReference type="GO" id="GO:0016491">
    <property type="term" value="F:oxidoreductase activity"/>
    <property type="evidence" value="ECO:0007669"/>
    <property type="project" value="UniProtKB-KW"/>
</dbReference>
<name>A0A8S1LQW7_9CILI</name>
<gene>
    <name evidence="5" type="ORF">PSON_ATCC_30995.1.T0200034</name>
</gene>
<dbReference type="Proteomes" id="UP000692954">
    <property type="component" value="Unassembled WGS sequence"/>
</dbReference>
<dbReference type="InterPro" id="IPR006076">
    <property type="entry name" value="FAD-dep_OxRdtase"/>
</dbReference>